<dbReference type="InterPro" id="IPR018540">
    <property type="entry name" value="Spo0E-like"/>
</dbReference>
<comment type="caution">
    <text evidence="1">The sequence shown here is derived from an EMBL/GenBank/DDBJ whole genome shotgun (WGS) entry which is preliminary data.</text>
</comment>
<reference evidence="1 2" key="1">
    <citation type="submission" date="2017-07" db="EMBL/GenBank/DDBJ databases">
        <title>Isolation and whole genome analysis of endospore-forming bacteria from heroin.</title>
        <authorList>
            <person name="Kalinowski J."/>
            <person name="Ahrens B."/>
            <person name="Al-Dilaimi A."/>
            <person name="Winkler A."/>
            <person name="Wibberg D."/>
            <person name="Schleenbecker U."/>
            <person name="Ruckert C."/>
            <person name="Wolfel R."/>
            <person name="Grass G."/>
        </authorList>
    </citation>
    <scope>NUCLEOTIDE SEQUENCE [LARGE SCALE GENOMIC DNA]</scope>
    <source>
        <strain evidence="1 2">7521-2</strain>
    </source>
</reference>
<name>A0A268FAK4_NIACI</name>
<sequence>MSDRKLLKDIEEHREMMIYLANNTSFSHPKVVDISTKLDLLLNKYEKICSQLSVK</sequence>
<dbReference type="InterPro" id="IPR037208">
    <property type="entry name" value="Spo0E-like_sf"/>
</dbReference>
<dbReference type="KEGG" id="bcir:C2I06_19760"/>
<dbReference type="InterPro" id="IPR036638">
    <property type="entry name" value="HLH_DNA-bd_sf"/>
</dbReference>
<organism evidence="1 2">
    <name type="scientific">Niallia circulans</name>
    <name type="common">Bacillus circulans</name>
    <dbReference type="NCBI Taxonomy" id="1397"/>
    <lineage>
        <taxon>Bacteria</taxon>
        <taxon>Bacillati</taxon>
        <taxon>Bacillota</taxon>
        <taxon>Bacilli</taxon>
        <taxon>Bacillales</taxon>
        <taxon>Bacillaceae</taxon>
        <taxon>Niallia</taxon>
    </lineage>
</organism>
<gene>
    <name evidence="1" type="ORF">CHH57_15060</name>
</gene>
<accession>A0A268FAK4</accession>
<dbReference type="Gene3D" id="4.10.280.10">
    <property type="entry name" value="Helix-loop-helix DNA-binding domain"/>
    <property type="match status" value="1"/>
</dbReference>
<dbReference type="GO" id="GO:0043937">
    <property type="term" value="P:regulation of sporulation"/>
    <property type="evidence" value="ECO:0007669"/>
    <property type="project" value="InterPro"/>
</dbReference>
<proteinExistence type="predicted"/>
<dbReference type="RefSeq" id="WP_095331404.1">
    <property type="nucleotide sequence ID" value="NZ_CP026031.1"/>
</dbReference>
<dbReference type="Pfam" id="PF09388">
    <property type="entry name" value="SpoOE-like"/>
    <property type="match status" value="1"/>
</dbReference>
<dbReference type="Proteomes" id="UP000216961">
    <property type="component" value="Unassembled WGS sequence"/>
</dbReference>
<evidence type="ECO:0000313" key="2">
    <source>
        <dbReference type="Proteomes" id="UP000216961"/>
    </source>
</evidence>
<evidence type="ECO:0000313" key="1">
    <source>
        <dbReference type="EMBL" id="PAD82403.1"/>
    </source>
</evidence>
<dbReference type="EMBL" id="NPBQ01000091">
    <property type="protein sequence ID" value="PAD82403.1"/>
    <property type="molecule type" value="Genomic_DNA"/>
</dbReference>
<dbReference type="GO" id="GO:0046983">
    <property type="term" value="F:protein dimerization activity"/>
    <property type="evidence" value="ECO:0007669"/>
    <property type="project" value="InterPro"/>
</dbReference>
<dbReference type="AlphaFoldDB" id="A0A268FAK4"/>
<dbReference type="SUPFAM" id="SSF140500">
    <property type="entry name" value="BAS1536-like"/>
    <property type="match status" value="1"/>
</dbReference>
<protein>
    <submittedName>
        <fullName evidence="1">Uncharacterized protein</fullName>
    </submittedName>
</protein>